<keyword evidence="2" id="KW-1185">Reference proteome</keyword>
<evidence type="ECO:0000313" key="1">
    <source>
        <dbReference type="EMBL" id="CAG8462691.1"/>
    </source>
</evidence>
<sequence>MKEDNLYKSNGNEKMKTEKIYRTEKLPVQKNSVQKVSSAPNSEIENCIVGTKEGSVINSDIVIDEDESGDSDVSAETDLEIMRIENETNNDRRKGQVQEAENEKKQVELTITNMLEPTLTEEINSEEEAQDKGQNNNNNLNDKAKVLSSPSSQIRVQKNIENIANSKSEDYMRLNMLKEEGFMMVTYKKRDLKASSVKSMHNNRPNLYKKG</sequence>
<reference evidence="1" key="1">
    <citation type="submission" date="2021-06" db="EMBL/GenBank/DDBJ databases">
        <authorList>
            <person name="Kallberg Y."/>
            <person name="Tangrot J."/>
            <person name="Rosling A."/>
        </authorList>
    </citation>
    <scope>NUCLEOTIDE SEQUENCE</scope>
    <source>
        <strain evidence="1">AU212A</strain>
    </source>
</reference>
<comment type="caution">
    <text evidence="1">The sequence shown here is derived from an EMBL/GenBank/DDBJ whole genome shotgun (WGS) entry which is preliminary data.</text>
</comment>
<organism evidence="1 2">
    <name type="scientific">Scutellospora calospora</name>
    <dbReference type="NCBI Taxonomy" id="85575"/>
    <lineage>
        <taxon>Eukaryota</taxon>
        <taxon>Fungi</taxon>
        <taxon>Fungi incertae sedis</taxon>
        <taxon>Mucoromycota</taxon>
        <taxon>Glomeromycotina</taxon>
        <taxon>Glomeromycetes</taxon>
        <taxon>Diversisporales</taxon>
        <taxon>Gigasporaceae</taxon>
        <taxon>Scutellospora</taxon>
    </lineage>
</organism>
<proteinExistence type="predicted"/>
<dbReference type="Proteomes" id="UP000789860">
    <property type="component" value="Unassembled WGS sequence"/>
</dbReference>
<name>A0ACA9KBH7_9GLOM</name>
<evidence type="ECO:0000313" key="2">
    <source>
        <dbReference type="Proteomes" id="UP000789860"/>
    </source>
</evidence>
<accession>A0ACA9KBH7</accession>
<gene>
    <name evidence="1" type="ORF">SCALOS_LOCUS1686</name>
</gene>
<dbReference type="EMBL" id="CAJVPM010001238">
    <property type="protein sequence ID" value="CAG8462691.1"/>
    <property type="molecule type" value="Genomic_DNA"/>
</dbReference>
<protein>
    <submittedName>
        <fullName evidence="1">4984_t:CDS:1</fullName>
    </submittedName>
</protein>